<gene>
    <name evidence="7" type="ORF">AFUS01_LOCUS31660</name>
</gene>
<name>A0A8J2LEV5_9HEXA</name>
<dbReference type="InterPro" id="IPR010796">
    <property type="entry name" value="C2_B9-type_dom"/>
</dbReference>
<reference evidence="7" key="1">
    <citation type="submission" date="2021-06" db="EMBL/GenBank/DDBJ databases">
        <authorList>
            <person name="Hodson N. C."/>
            <person name="Mongue J. A."/>
            <person name="Jaron S. K."/>
        </authorList>
    </citation>
    <scope>NUCLEOTIDE SEQUENCE</scope>
</reference>
<keyword evidence="3" id="KW-0970">Cilium biogenesis/degradation</keyword>
<dbReference type="PANTHER" id="PTHR12968">
    <property type="entry name" value="B9 DOMAIN-CONTAINING"/>
    <property type="match status" value="1"/>
</dbReference>
<keyword evidence="5" id="KW-0966">Cell projection</keyword>
<feature type="region of interest" description="Disordered" evidence="6">
    <location>
        <begin position="1"/>
        <end position="38"/>
    </location>
</feature>
<keyword evidence="2" id="KW-0963">Cytoplasm</keyword>
<feature type="compositionally biased region" description="Low complexity" evidence="6">
    <location>
        <begin position="8"/>
        <end position="23"/>
    </location>
</feature>
<protein>
    <submittedName>
        <fullName evidence="7">Uncharacterized protein</fullName>
    </submittedName>
</protein>
<keyword evidence="4" id="KW-0206">Cytoskeleton</keyword>
<dbReference type="EMBL" id="CAJVCH010506769">
    <property type="protein sequence ID" value="CAG7821313.1"/>
    <property type="molecule type" value="Genomic_DNA"/>
</dbReference>
<dbReference type="GO" id="GO:0060271">
    <property type="term" value="P:cilium assembly"/>
    <property type="evidence" value="ECO:0007669"/>
    <property type="project" value="TreeGrafter"/>
</dbReference>
<keyword evidence="8" id="KW-1185">Reference proteome</keyword>
<dbReference type="PROSITE" id="PS51381">
    <property type="entry name" value="C2_B9"/>
    <property type="match status" value="1"/>
</dbReference>
<sequence>MESPIIPDVTTDSDSDSSGTTNGLTGGQPEDDYNDSLEEDAATKVRKRRFLDDQMDDVFEPVLLNELKLVLLGEIVSAEGFDASPVCVHYLFELPKGWRNDSVVSNLQGITNSCYSTIEGMCHFSFSFFIQLIFSLDTVEENKSISRPVILISVASMLDSTRVKFDGYGYISLPSHPGTYNFKIQTWRPKPRTIEERMAECFVDVAPSLQDIRAAHLPYFEGEECRRANRLGLQTEPSGFVTLRFHVFHQVPADIRAQSSKLILMERMNSSTIVKSVQTVIDAFQRARKRAENAKLGMSTKLTLRSISSTREGITCTEIIGSSRHLRTDTSLRVDNHTIRPVSRELLYSKAMGCLRNFRVKTNRHHGVWTN</sequence>
<evidence type="ECO:0000256" key="5">
    <source>
        <dbReference type="ARBA" id="ARBA00023273"/>
    </source>
</evidence>
<evidence type="ECO:0000256" key="1">
    <source>
        <dbReference type="ARBA" id="ARBA00004120"/>
    </source>
</evidence>
<dbReference type="Proteomes" id="UP000708208">
    <property type="component" value="Unassembled WGS sequence"/>
</dbReference>
<evidence type="ECO:0000256" key="4">
    <source>
        <dbReference type="ARBA" id="ARBA00023212"/>
    </source>
</evidence>
<evidence type="ECO:0000256" key="6">
    <source>
        <dbReference type="SAM" id="MobiDB-lite"/>
    </source>
</evidence>
<evidence type="ECO:0000313" key="8">
    <source>
        <dbReference type="Proteomes" id="UP000708208"/>
    </source>
</evidence>
<dbReference type="GO" id="GO:0036038">
    <property type="term" value="C:MKS complex"/>
    <property type="evidence" value="ECO:0007669"/>
    <property type="project" value="TreeGrafter"/>
</dbReference>
<dbReference type="AlphaFoldDB" id="A0A8J2LEV5"/>
<dbReference type="Pfam" id="PF07162">
    <property type="entry name" value="B9-C2"/>
    <property type="match status" value="1"/>
</dbReference>
<dbReference type="PANTHER" id="PTHR12968:SF4">
    <property type="entry name" value="TECTONIC-LIKE COMPLEX MEMBER MKS1"/>
    <property type="match status" value="1"/>
</dbReference>
<accession>A0A8J2LEV5</accession>
<evidence type="ECO:0000256" key="3">
    <source>
        <dbReference type="ARBA" id="ARBA00022794"/>
    </source>
</evidence>
<dbReference type="OrthoDB" id="10263520at2759"/>
<comment type="caution">
    <text evidence="7">The sequence shown here is derived from an EMBL/GenBank/DDBJ whole genome shotgun (WGS) entry which is preliminary data.</text>
</comment>
<comment type="subcellular location">
    <subcellularLocation>
        <location evidence="1">Cytoplasm</location>
        <location evidence="1">Cytoskeleton</location>
        <location evidence="1">Cilium basal body</location>
    </subcellularLocation>
</comment>
<organism evidence="7 8">
    <name type="scientific">Allacma fusca</name>
    <dbReference type="NCBI Taxonomy" id="39272"/>
    <lineage>
        <taxon>Eukaryota</taxon>
        <taxon>Metazoa</taxon>
        <taxon>Ecdysozoa</taxon>
        <taxon>Arthropoda</taxon>
        <taxon>Hexapoda</taxon>
        <taxon>Collembola</taxon>
        <taxon>Symphypleona</taxon>
        <taxon>Sminthuridae</taxon>
        <taxon>Allacma</taxon>
    </lineage>
</organism>
<proteinExistence type="predicted"/>
<feature type="compositionally biased region" description="Acidic residues" evidence="6">
    <location>
        <begin position="29"/>
        <end position="38"/>
    </location>
</feature>
<evidence type="ECO:0000313" key="7">
    <source>
        <dbReference type="EMBL" id="CAG7821313.1"/>
    </source>
</evidence>
<evidence type="ECO:0000256" key="2">
    <source>
        <dbReference type="ARBA" id="ARBA00022490"/>
    </source>
</evidence>